<reference evidence="2" key="2">
    <citation type="submission" date="2021-12" db="EMBL/GenBank/DDBJ databases">
        <title>Resequencing data analysis of finger millet.</title>
        <authorList>
            <person name="Hatakeyama M."/>
            <person name="Aluri S."/>
            <person name="Balachadran M.T."/>
            <person name="Sivarajan S.R."/>
            <person name="Poveda L."/>
            <person name="Shimizu-Inatsugi R."/>
            <person name="Schlapbach R."/>
            <person name="Sreeman S.M."/>
            <person name="Shimizu K.K."/>
        </authorList>
    </citation>
    <scope>NUCLEOTIDE SEQUENCE</scope>
</reference>
<evidence type="ECO:0000256" key="1">
    <source>
        <dbReference type="SAM" id="Phobius"/>
    </source>
</evidence>
<accession>A0AAV5DAE0</accession>
<comment type="caution">
    <text evidence="2">The sequence shown here is derived from an EMBL/GenBank/DDBJ whole genome shotgun (WGS) entry which is preliminary data.</text>
</comment>
<keyword evidence="1" id="KW-0812">Transmembrane</keyword>
<name>A0AAV5DAE0_ELECO</name>
<protein>
    <recommendedName>
        <fullName evidence="4">Transmembrane protein</fullName>
    </recommendedName>
</protein>
<keyword evidence="1" id="KW-0472">Membrane</keyword>
<reference evidence="2" key="1">
    <citation type="journal article" date="2018" name="DNA Res.">
        <title>Multiple hybrid de novo genome assembly of finger millet, an orphan allotetraploid crop.</title>
        <authorList>
            <person name="Hatakeyama M."/>
            <person name="Aluri S."/>
            <person name="Balachadran M.T."/>
            <person name="Sivarajan S.R."/>
            <person name="Patrignani A."/>
            <person name="Gruter S."/>
            <person name="Poveda L."/>
            <person name="Shimizu-Inatsugi R."/>
            <person name="Baeten J."/>
            <person name="Francoijs K.J."/>
            <person name="Nataraja K.N."/>
            <person name="Reddy Y.A.N."/>
            <person name="Phadnis S."/>
            <person name="Ravikumar R.L."/>
            <person name="Schlapbach R."/>
            <person name="Sreeman S.M."/>
            <person name="Shimizu K.K."/>
        </authorList>
    </citation>
    <scope>NUCLEOTIDE SEQUENCE</scope>
</reference>
<organism evidence="2 3">
    <name type="scientific">Eleusine coracana subsp. coracana</name>
    <dbReference type="NCBI Taxonomy" id="191504"/>
    <lineage>
        <taxon>Eukaryota</taxon>
        <taxon>Viridiplantae</taxon>
        <taxon>Streptophyta</taxon>
        <taxon>Embryophyta</taxon>
        <taxon>Tracheophyta</taxon>
        <taxon>Spermatophyta</taxon>
        <taxon>Magnoliopsida</taxon>
        <taxon>Liliopsida</taxon>
        <taxon>Poales</taxon>
        <taxon>Poaceae</taxon>
        <taxon>PACMAD clade</taxon>
        <taxon>Chloridoideae</taxon>
        <taxon>Cynodonteae</taxon>
        <taxon>Eleusininae</taxon>
        <taxon>Eleusine</taxon>
    </lineage>
</organism>
<evidence type="ECO:0000313" key="3">
    <source>
        <dbReference type="Proteomes" id="UP001054889"/>
    </source>
</evidence>
<feature type="transmembrane region" description="Helical" evidence="1">
    <location>
        <begin position="55"/>
        <end position="79"/>
    </location>
</feature>
<keyword evidence="1" id="KW-1133">Transmembrane helix</keyword>
<dbReference type="AlphaFoldDB" id="A0AAV5DAE0"/>
<sequence length="84" mass="9627">MGASVLRMVGCCNKMLTLLVNLMMKIQWVLLKITTLAIIEVVMVDLAMVDSMEEVLVGMVFVPVFTLIMIFRIILIIMWSMRMM</sequence>
<dbReference type="EMBL" id="BQKI01000014">
    <property type="protein sequence ID" value="GJN07689.1"/>
    <property type="molecule type" value="Genomic_DNA"/>
</dbReference>
<evidence type="ECO:0000313" key="2">
    <source>
        <dbReference type="EMBL" id="GJN07689.1"/>
    </source>
</evidence>
<gene>
    <name evidence="2" type="primary">ga25538</name>
    <name evidence="2" type="ORF">PR202_ga25538</name>
</gene>
<keyword evidence="3" id="KW-1185">Reference proteome</keyword>
<dbReference type="Proteomes" id="UP001054889">
    <property type="component" value="Unassembled WGS sequence"/>
</dbReference>
<proteinExistence type="predicted"/>
<evidence type="ECO:0008006" key="4">
    <source>
        <dbReference type="Google" id="ProtNLM"/>
    </source>
</evidence>